<dbReference type="RefSeq" id="WP_184619301.1">
    <property type="nucleotide sequence ID" value="NZ_JACHEX010000002.1"/>
</dbReference>
<keyword evidence="6" id="KW-1185">Reference proteome</keyword>
<reference evidence="5 6" key="1">
    <citation type="submission" date="2020-08" db="EMBL/GenBank/DDBJ databases">
        <title>Genomic Encyclopedia of Type Strains, Phase IV (KMG-IV): sequencing the most valuable type-strain genomes for metagenomic binning, comparative biology and taxonomic classification.</title>
        <authorList>
            <person name="Goeker M."/>
        </authorList>
    </citation>
    <scope>NUCLEOTIDE SEQUENCE [LARGE SCALE GENOMIC DNA]</scope>
    <source>
        <strain evidence="5 6">DSM 13481</strain>
    </source>
</reference>
<accession>A0A841GSD4</accession>
<dbReference type="GO" id="GO:0016887">
    <property type="term" value="F:ATP hydrolysis activity"/>
    <property type="evidence" value="ECO:0007669"/>
    <property type="project" value="InterPro"/>
</dbReference>
<dbReference type="SUPFAM" id="SSF52540">
    <property type="entry name" value="P-loop containing nucleoside triphosphate hydrolases"/>
    <property type="match status" value="1"/>
</dbReference>
<evidence type="ECO:0000313" key="6">
    <source>
        <dbReference type="Proteomes" id="UP000555828"/>
    </source>
</evidence>
<dbReference type="InterPro" id="IPR003593">
    <property type="entry name" value="AAA+_ATPase"/>
</dbReference>
<sequence>MLQVKNLKKTYVSKGKKVEAVKGITFETEKGEIFAILGPNGAGKTTTIKSILRLIIPDEGEIYINGIDVHKHPSHALKYVSAVLEGNRNIHWKMTVYENLKYFGYIRGLGGKYLKSRISEILEFVELTEKKNELAGKLSRGMQQRLAIGIALLPDTPLILLDEPTLGLDVESSLKVRQMLEKLAKDGKTILLSTHDMQLVEKVANHVLIINKGRVVVSDKKEKLLDAFKKKRFKISFLSNNGYKELEKFGTVVEENGEKILNIQIDNMDQLYEVLEHFKNKNIEIKRLESVMVNFEEVFVNIVRGDEDGLS</sequence>
<evidence type="ECO:0000259" key="4">
    <source>
        <dbReference type="PROSITE" id="PS50893"/>
    </source>
</evidence>
<dbReference type="PROSITE" id="PS50893">
    <property type="entry name" value="ABC_TRANSPORTER_2"/>
    <property type="match status" value="1"/>
</dbReference>
<dbReference type="CDD" id="cd03230">
    <property type="entry name" value="ABC_DR_subfamily_A"/>
    <property type="match status" value="1"/>
</dbReference>
<evidence type="ECO:0000256" key="3">
    <source>
        <dbReference type="ARBA" id="ARBA00022840"/>
    </source>
</evidence>
<dbReference type="AlphaFoldDB" id="A0A841GSD4"/>
<gene>
    <name evidence="5" type="ORF">HNP65_001097</name>
</gene>
<evidence type="ECO:0000313" key="5">
    <source>
        <dbReference type="EMBL" id="MBB6062659.1"/>
    </source>
</evidence>
<dbReference type="InterPro" id="IPR003439">
    <property type="entry name" value="ABC_transporter-like_ATP-bd"/>
</dbReference>
<dbReference type="Proteomes" id="UP000555828">
    <property type="component" value="Unassembled WGS sequence"/>
</dbReference>
<dbReference type="InterPro" id="IPR050763">
    <property type="entry name" value="ABC_transporter_ATP-binding"/>
</dbReference>
<evidence type="ECO:0000256" key="2">
    <source>
        <dbReference type="ARBA" id="ARBA00022741"/>
    </source>
</evidence>
<dbReference type="EMBL" id="JACHEX010000002">
    <property type="protein sequence ID" value="MBB6062659.1"/>
    <property type="molecule type" value="Genomic_DNA"/>
</dbReference>
<evidence type="ECO:0000256" key="1">
    <source>
        <dbReference type="ARBA" id="ARBA00022448"/>
    </source>
</evidence>
<proteinExistence type="predicted"/>
<organism evidence="5 6">
    <name type="scientific">Thermosipho japonicus</name>
    <dbReference type="NCBI Taxonomy" id="90323"/>
    <lineage>
        <taxon>Bacteria</taxon>
        <taxon>Thermotogati</taxon>
        <taxon>Thermotogota</taxon>
        <taxon>Thermotogae</taxon>
        <taxon>Thermotogales</taxon>
        <taxon>Fervidobacteriaceae</taxon>
        <taxon>Thermosipho</taxon>
    </lineage>
</organism>
<dbReference type="PANTHER" id="PTHR42711:SF18">
    <property type="entry name" value="ABC TRANSPORTER, ATP-BINDING PROTEIN"/>
    <property type="match status" value="1"/>
</dbReference>
<dbReference type="GO" id="GO:0005524">
    <property type="term" value="F:ATP binding"/>
    <property type="evidence" value="ECO:0007669"/>
    <property type="project" value="UniProtKB-KW"/>
</dbReference>
<keyword evidence="1" id="KW-0813">Transport</keyword>
<feature type="domain" description="ABC transporter" evidence="4">
    <location>
        <begin position="2"/>
        <end position="237"/>
    </location>
</feature>
<comment type="caution">
    <text evidence="5">The sequence shown here is derived from an EMBL/GenBank/DDBJ whole genome shotgun (WGS) entry which is preliminary data.</text>
</comment>
<protein>
    <submittedName>
        <fullName evidence="5">ABC-2 type transport system ATP-binding protein</fullName>
    </submittedName>
</protein>
<name>A0A841GSD4_9BACT</name>
<dbReference type="Pfam" id="PF00005">
    <property type="entry name" value="ABC_tran"/>
    <property type="match status" value="1"/>
</dbReference>
<keyword evidence="3 5" id="KW-0067">ATP-binding</keyword>
<dbReference type="Gene3D" id="3.40.50.300">
    <property type="entry name" value="P-loop containing nucleotide triphosphate hydrolases"/>
    <property type="match status" value="1"/>
</dbReference>
<keyword evidence="2" id="KW-0547">Nucleotide-binding</keyword>
<dbReference type="SMART" id="SM00382">
    <property type="entry name" value="AAA"/>
    <property type="match status" value="1"/>
</dbReference>
<dbReference type="InterPro" id="IPR027417">
    <property type="entry name" value="P-loop_NTPase"/>
</dbReference>
<dbReference type="PANTHER" id="PTHR42711">
    <property type="entry name" value="ABC TRANSPORTER ATP-BINDING PROTEIN"/>
    <property type="match status" value="1"/>
</dbReference>